<evidence type="ECO:0000313" key="2">
    <source>
        <dbReference type="Proteomes" id="UP001324993"/>
    </source>
</evidence>
<dbReference type="PANTHER" id="PTHR36455">
    <property type="match status" value="1"/>
</dbReference>
<sequence>MFNFSSSLRIYLCVDPTDMRKAFNGLYAIAKHQLDLNPMDGSLFLFANRRRDRVKLLYWDGTGFWVLAKRLEKGTFWWPGRTEANQGSIEMKPKALGMLLNGIDLKDGSFRAWFCR</sequence>
<dbReference type="Proteomes" id="UP001324993">
    <property type="component" value="Chromosome"/>
</dbReference>
<name>A0ABZ0RKF4_9BACT</name>
<reference evidence="1 2" key="1">
    <citation type="submission" date="2023-11" db="EMBL/GenBank/DDBJ databases">
        <title>Coraliomargarita sp. nov., isolated from marine algae.</title>
        <authorList>
            <person name="Lee J.K."/>
            <person name="Baek J.H."/>
            <person name="Kim J.M."/>
            <person name="Choi D.G."/>
            <person name="Jeon C.O."/>
        </authorList>
    </citation>
    <scope>NUCLEOTIDE SEQUENCE [LARGE SCALE GENOMIC DNA]</scope>
    <source>
        <strain evidence="1 2">J2-16</strain>
    </source>
</reference>
<dbReference type="PANTHER" id="PTHR36455:SF1">
    <property type="entry name" value="BLR8292 PROTEIN"/>
    <property type="match status" value="1"/>
</dbReference>
<protein>
    <submittedName>
        <fullName evidence="1">IS66 family insertion sequence element accessory protein TnpB</fullName>
    </submittedName>
</protein>
<keyword evidence="2" id="KW-1185">Reference proteome</keyword>
<gene>
    <name evidence="1" type="primary">tnpB</name>
    <name evidence="1" type="ORF">SH580_21160</name>
</gene>
<dbReference type="Pfam" id="PF05717">
    <property type="entry name" value="TnpB_IS66"/>
    <property type="match status" value="1"/>
</dbReference>
<dbReference type="RefSeq" id="WP_319832795.1">
    <property type="nucleotide sequence ID" value="NZ_CP138858.1"/>
</dbReference>
<dbReference type="InterPro" id="IPR008878">
    <property type="entry name" value="Transposase_IS66_Orf2"/>
</dbReference>
<dbReference type="EMBL" id="CP138858">
    <property type="protein sequence ID" value="WPJ95928.1"/>
    <property type="molecule type" value="Genomic_DNA"/>
</dbReference>
<accession>A0ABZ0RKF4</accession>
<dbReference type="NCBIfam" id="NF033819">
    <property type="entry name" value="IS66_TnpB"/>
    <property type="match status" value="1"/>
</dbReference>
<evidence type="ECO:0000313" key="1">
    <source>
        <dbReference type="EMBL" id="WPJ95928.1"/>
    </source>
</evidence>
<proteinExistence type="predicted"/>
<organism evidence="1 2">
    <name type="scientific">Coraliomargarita algicola</name>
    <dbReference type="NCBI Taxonomy" id="3092156"/>
    <lineage>
        <taxon>Bacteria</taxon>
        <taxon>Pseudomonadati</taxon>
        <taxon>Verrucomicrobiota</taxon>
        <taxon>Opitutia</taxon>
        <taxon>Puniceicoccales</taxon>
        <taxon>Coraliomargaritaceae</taxon>
        <taxon>Coraliomargarita</taxon>
    </lineage>
</organism>